<evidence type="ECO:0000313" key="2">
    <source>
        <dbReference type="Proteomes" id="UP000003082"/>
    </source>
</evidence>
<dbReference type="AlphaFoldDB" id="B9D3S4"/>
<protein>
    <submittedName>
        <fullName evidence="1">Uncharacterized protein</fullName>
    </submittedName>
</protein>
<proteinExistence type="predicted"/>
<comment type="caution">
    <text evidence="1">The sequence shown here is derived from an EMBL/GenBank/DDBJ whole genome shotgun (WGS) entry which is preliminary data.</text>
</comment>
<keyword evidence="2" id="KW-1185">Reference proteome</keyword>
<dbReference type="Proteomes" id="UP000003082">
    <property type="component" value="Unassembled WGS sequence"/>
</dbReference>
<dbReference type="EMBL" id="ACFU01000022">
    <property type="protein sequence ID" value="EEF13342.1"/>
    <property type="molecule type" value="Genomic_DNA"/>
</dbReference>
<gene>
    <name evidence="1" type="ORF">CAMRE0001_2538</name>
</gene>
<organism evidence="1 2">
    <name type="scientific">Campylobacter rectus RM3267</name>
    <dbReference type="NCBI Taxonomy" id="553218"/>
    <lineage>
        <taxon>Bacteria</taxon>
        <taxon>Pseudomonadati</taxon>
        <taxon>Campylobacterota</taxon>
        <taxon>Epsilonproteobacteria</taxon>
        <taxon>Campylobacterales</taxon>
        <taxon>Campylobacteraceae</taxon>
        <taxon>Campylobacter</taxon>
    </lineage>
</organism>
<dbReference type="STRING" id="553218.CAMRE0001_2538"/>
<name>B9D3S4_CAMRE</name>
<reference evidence="1 2" key="1">
    <citation type="submission" date="2008-08" db="EMBL/GenBank/DDBJ databases">
        <authorList>
            <person name="Madupu R."/>
            <person name="Durkin A.S."/>
            <person name="Torralba M."/>
            <person name="Methe B."/>
            <person name="Sutton G.G."/>
            <person name="Strausberg R.L."/>
            <person name="Nelson K.E."/>
        </authorList>
    </citation>
    <scope>NUCLEOTIDE SEQUENCE [LARGE SCALE GENOMIC DNA]</scope>
    <source>
        <strain evidence="1 2">RM3267</strain>
    </source>
</reference>
<accession>B9D3S4</accession>
<sequence length="61" mass="6617">MTVSHRYLNLVRACFALKFIVTDLDALGILVVSRAIAIGSPVCVTKFSQLVDFNACPAFLS</sequence>
<evidence type="ECO:0000313" key="1">
    <source>
        <dbReference type="EMBL" id="EEF13342.1"/>
    </source>
</evidence>